<feature type="domain" description="ACAD9/ACADV-like C-terminal" evidence="3">
    <location>
        <begin position="2"/>
        <end position="94"/>
    </location>
</feature>
<evidence type="ECO:0000256" key="2">
    <source>
        <dbReference type="ARBA" id="ARBA00023002"/>
    </source>
</evidence>
<keyword evidence="1" id="KW-0809">Transit peptide</keyword>
<dbReference type="InterPro" id="IPR049448">
    <property type="entry name" value="ACAD9/ACADV-like_C"/>
</dbReference>
<dbReference type="GO" id="GO:0016491">
    <property type="term" value="F:oxidoreductase activity"/>
    <property type="evidence" value="ECO:0007669"/>
    <property type="project" value="UniProtKB-KW"/>
</dbReference>
<dbReference type="AlphaFoldDB" id="A0ABD2HS77"/>
<dbReference type="Proteomes" id="UP001620626">
    <property type="component" value="Unassembled WGS sequence"/>
</dbReference>
<evidence type="ECO:0000313" key="4">
    <source>
        <dbReference type="EMBL" id="KAL3069576.1"/>
    </source>
</evidence>
<accession>A0ABD2HS77</accession>
<protein>
    <recommendedName>
        <fullName evidence="3">ACAD9/ACADV-like C-terminal domain-containing protein</fullName>
    </recommendedName>
</protein>
<proteinExistence type="predicted"/>
<dbReference type="EMBL" id="JBICBT010001393">
    <property type="protein sequence ID" value="KAL3069576.1"/>
    <property type="molecule type" value="Genomic_DNA"/>
</dbReference>
<dbReference type="Gene3D" id="1.20.140.10">
    <property type="entry name" value="Butyryl-CoA Dehydrogenase, subunit A, domain 3"/>
    <property type="match status" value="1"/>
</dbReference>
<reference evidence="4 5" key="1">
    <citation type="submission" date="2024-10" db="EMBL/GenBank/DDBJ databases">
        <authorList>
            <person name="Kim D."/>
        </authorList>
    </citation>
    <scope>NUCLEOTIDE SEQUENCE [LARGE SCALE GENOMIC DNA]</scope>
    <source>
        <strain evidence="4">BH-2024</strain>
    </source>
</reference>
<keyword evidence="2" id="KW-0560">Oxidoreductase</keyword>
<evidence type="ECO:0000256" key="1">
    <source>
        <dbReference type="ARBA" id="ARBA00022946"/>
    </source>
</evidence>
<evidence type="ECO:0000259" key="3">
    <source>
        <dbReference type="Pfam" id="PF21343"/>
    </source>
</evidence>
<name>A0ABD2HS77_9BILA</name>
<sequence>MAYKKDVIDRQYELIRIAKAAIDIYSMAAVLSRCNFAIERSGADNTQHDQHITNLFCRQAFKRTKRNIKGAKTPSETELSLIGRISDQLREQQAVAQKHPIEHL</sequence>
<evidence type="ECO:0000313" key="5">
    <source>
        <dbReference type="Proteomes" id="UP001620626"/>
    </source>
</evidence>
<dbReference type="Pfam" id="PF21343">
    <property type="entry name" value="ACAD9-ACADV_C"/>
    <property type="match status" value="1"/>
</dbReference>
<gene>
    <name evidence="4" type="ORF">niasHT_031524</name>
</gene>
<comment type="caution">
    <text evidence="4">The sequence shown here is derived from an EMBL/GenBank/DDBJ whole genome shotgun (WGS) entry which is preliminary data.</text>
</comment>
<keyword evidence="5" id="KW-1185">Reference proteome</keyword>
<organism evidence="4 5">
    <name type="scientific">Heterodera trifolii</name>
    <dbReference type="NCBI Taxonomy" id="157864"/>
    <lineage>
        <taxon>Eukaryota</taxon>
        <taxon>Metazoa</taxon>
        <taxon>Ecdysozoa</taxon>
        <taxon>Nematoda</taxon>
        <taxon>Chromadorea</taxon>
        <taxon>Rhabditida</taxon>
        <taxon>Tylenchina</taxon>
        <taxon>Tylenchomorpha</taxon>
        <taxon>Tylenchoidea</taxon>
        <taxon>Heteroderidae</taxon>
        <taxon>Heteroderinae</taxon>
        <taxon>Heterodera</taxon>
    </lineage>
</organism>